<dbReference type="EMBL" id="CP033065">
    <property type="protein sequence ID" value="AYM86045.1"/>
    <property type="molecule type" value="Genomic_DNA"/>
</dbReference>
<feature type="chain" id="PRO_5042237696" description="Transglutaminase-like domain-containing protein" evidence="2">
    <location>
        <begin position="20"/>
        <end position="392"/>
    </location>
</feature>
<name>A0AAD0TX80_9GAMM</name>
<reference evidence="3 4" key="1">
    <citation type="submission" date="2018-10" db="EMBL/GenBank/DDBJ databases">
        <title>Complete Genome Sequence and Transcriptomic Profiles of a Marine Bacterium, Pseudoalteromonas agarivorans Hao 2018.</title>
        <authorList>
            <person name="Hao L."/>
        </authorList>
    </citation>
    <scope>NUCLEOTIDE SEQUENCE [LARGE SCALE GENOMIC DNA]</scope>
    <source>
        <strain evidence="3 4">Hao 2018</strain>
    </source>
</reference>
<dbReference type="Gene3D" id="1.25.40.10">
    <property type="entry name" value="Tetratricopeptide repeat domain"/>
    <property type="match status" value="2"/>
</dbReference>
<evidence type="ECO:0000256" key="1">
    <source>
        <dbReference type="PROSITE-ProRule" id="PRU00339"/>
    </source>
</evidence>
<feature type="signal peptide" evidence="2">
    <location>
        <begin position="1"/>
        <end position="19"/>
    </location>
</feature>
<dbReference type="RefSeq" id="WP_121637161.1">
    <property type="nucleotide sequence ID" value="NZ_CP033065.1"/>
</dbReference>
<dbReference type="Proteomes" id="UP000279995">
    <property type="component" value="Chromosome I"/>
</dbReference>
<evidence type="ECO:0008006" key="5">
    <source>
        <dbReference type="Google" id="ProtNLM"/>
    </source>
</evidence>
<gene>
    <name evidence="3" type="ORF">D9T18_04640</name>
</gene>
<feature type="repeat" description="TPR" evidence="1">
    <location>
        <begin position="235"/>
        <end position="268"/>
    </location>
</feature>
<dbReference type="InterPro" id="IPR011990">
    <property type="entry name" value="TPR-like_helical_dom_sf"/>
</dbReference>
<keyword evidence="2" id="KW-0732">Signal</keyword>
<dbReference type="SMART" id="SM00028">
    <property type="entry name" value="TPR"/>
    <property type="match status" value="3"/>
</dbReference>
<proteinExistence type="predicted"/>
<accession>A0AAD0TX80</accession>
<keyword evidence="1" id="KW-0802">TPR repeat</keyword>
<dbReference type="SUPFAM" id="SSF48452">
    <property type="entry name" value="TPR-like"/>
    <property type="match status" value="1"/>
</dbReference>
<feature type="repeat" description="TPR" evidence="1">
    <location>
        <begin position="303"/>
        <end position="336"/>
    </location>
</feature>
<dbReference type="InterPro" id="IPR019734">
    <property type="entry name" value="TPR_rpt"/>
</dbReference>
<dbReference type="PROSITE" id="PS50005">
    <property type="entry name" value="TPR"/>
    <property type="match status" value="2"/>
</dbReference>
<dbReference type="AlphaFoldDB" id="A0AAD0TX80"/>
<organism evidence="3 4">
    <name type="scientific">Pseudoalteromonas agarivorans</name>
    <dbReference type="NCBI Taxonomy" id="176102"/>
    <lineage>
        <taxon>Bacteria</taxon>
        <taxon>Pseudomonadati</taxon>
        <taxon>Pseudomonadota</taxon>
        <taxon>Gammaproteobacteria</taxon>
        <taxon>Alteromonadales</taxon>
        <taxon>Pseudoalteromonadaceae</taxon>
        <taxon>Pseudoalteromonas</taxon>
    </lineage>
</organism>
<evidence type="ECO:0000256" key="2">
    <source>
        <dbReference type="SAM" id="SignalP"/>
    </source>
</evidence>
<evidence type="ECO:0000313" key="3">
    <source>
        <dbReference type="EMBL" id="AYM86045.1"/>
    </source>
</evidence>
<sequence>MNISCFNALLLSSCLYLSACNTTVREPPPLALANHPTFNRINVETEQDIFKLDKTITSQLDAHLTSKRSAHYLANSILSFLLKNGDNSLTYQSGATLSASQTYANLNANCLSLSILAYSLADYLGIKARFQKVHIPEYWAMNKGVNLLTGHINLSIDNALMQTIPATMVYQRDKQLTIDFDPNIRKQRFKTSPISKEFVTAMFYNNKGAQALVNKNYNLAYSYFSAAVEAAPLYSGGWGNLGIVFRQLNYLKEAEQAYNYALLLDKNNHTAIGNLAVLYTLSNRAKQGQQMLKQLNKKRQANPYYHISLGNSELVLKNYSQAIKHFKSAYKIDAKLHESHFGLARAYYFTGNIKQATHYMRLAGINAEFNYDKARYRNKLKALKNATASLSH</sequence>
<dbReference type="Pfam" id="PF14559">
    <property type="entry name" value="TPR_19"/>
    <property type="match status" value="1"/>
</dbReference>
<evidence type="ECO:0000313" key="4">
    <source>
        <dbReference type="Proteomes" id="UP000279995"/>
    </source>
</evidence>
<protein>
    <recommendedName>
        <fullName evidence="5">Transglutaminase-like domain-containing protein</fullName>
    </recommendedName>
</protein>